<keyword evidence="2" id="KW-1185">Reference proteome</keyword>
<dbReference type="Proteomes" id="UP001143910">
    <property type="component" value="Unassembled WGS sequence"/>
</dbReference>
<name>A0ACC1MRE0_9HYPO</name>
<accession>A0ACC1MRE0</accession>
<protein>
    <submittedName>
        <fullName evidence="1">Uncharacterized protein</fullName>
    </submittedName>
</protein>
<evidence type="ECO:0000313" key="1">
    <source>
        <dbReference type="EMBL" id="KAJ2969227.1"/>
    </source>
</evidence>
<sequence>MAKQMPATILLTGANGSLGIHLVGHLLDKHPEYTLLLTVRNTTAADPNTAKLLHVIAKYATAKVSLRQLDLANISQVHSFITTVQDEIKSTKLPPLKAFIANAYWWTLINEAQITEEGIEKTLQVNFVANVALTLRFLGCFASRGCRIVLIGSDAHIVDHNPMQKYAPKIPDDLNKIAQPVDDNIDLFGHGFERYANSKLALITWGNALHRRLGKDTNVNNITVAIVNPGNLYDSRAIITNAPQWMIDLSSSLQTNADAVAAMAANDPTLRLSSEAAVDVANFAVNAISPNQGGYFTLTRPDESSPESRDVATQDRLWVKSLAWARVSQQETQLAL</sequence>
<comment type="caution">
    <text evidence="1">The sequence shown here is derived from an EMBL/GenBank/DDBJ whole genome shotgun (WGS) entry which is preliminary data.</text>
</comment>
<dbReference type="EMBL" id="JANJQO010001793">
    <property type="protein sequence ID" value="KAJ2969227.1"/>
    <property type="molecule type" value="Genomic_DNA"/>
</dbReference>
<proteinExistence type="predicted"/>
<reference evidence="1" key="1">
    <citation type="submission" date="2022-08" db="EMBL/GenBank/DDBJ databases">
        <title>Genome Sequence of Lecanicillium fungicola.</title>
        <authorList>
            <person name="Buettner E."/>
        </authorList>
    </citation>
    <scope>NUCLEOTIDE SEQUENCE</scope>
    <source>
        <strain evidence="1">Babe33</strain>
    </source>
</reference>
<organism evidence="1 2">
    <name type="scientific">Zarea fungicola</name>
    <dbReference type="NCBI Taxonomy" id="93591"/>
    <lineage>
        <taxon>Eukaryota</taxon>
        <taxon>Fungi</taxon>
        <taxon>Dikarya</taxon>
        <taxon>Ascomycota</taxon>
        <taxon>Pezizomycotina</taxon>
        <taxon>Sordariomycetes</taxon>
        <taxon>Hypocreomycetidae</taxon>
        <taxon>Hypocreales</taxon>
        <taxon>Cordycipitaceae</taxon>
        <taxon>Zarea</taxon>
    </lineage>
</organism>
<gene>
    <name evidence="1" type="ORF">NQ176_g8776</name>
</gene>
<evidence type="ECO:0000313" key="2">
    <source>
        <dbReference type="Proteomes" id="UP001143910"/>
    </source>
</evidence>